<organism evidence="2 3">
    <name type="scientific">Trichoderma longibrachiatum ATCC 18648</name>
    <dbReference type="NCBI Taxonomy" id="983965"/>
    <lineage>
        <taxon>Eukaryota</taxon>
        <taxon>Fungi</taxon>
        <taxon>Dikarya</taxon>
        <taxon>Ascomycota</taxon>
        <taxon>Pezizomycotina</taxon>
        <taxon>Sordariomycetes</taxon>
        <taxon>Hypocreomycetidae</taxon>
        <taxon>Hypocreales</taxon>
        <taxon>Hypocreaceae</taxon>
        <taxon>Trichoderma</taxon>
    </lineage>
</organism>
<evidence type="ECO:0000256" key="1">
    <source>
        <dbReference type="SAM" id="MobiDB-lite"/>
    </source>
</evidence>
<reference evidence="2 3" key="1">
    <citation type="submission" date="2016-07" db="EMBL/GenBank/DDBJ databases">
        <title>Multiple horizontal gene transfer events from other fungi enriched the ability of initially mycotrophic Trichoderma (Ascomycota) to feed on dead plant biomass.</title>
        <authorList>
            <consortium name="DOE Joint Genome Institute"/>
            <person name="Aerts A."/>
            <person name="Atanasova L."/>
            <person name="Chenthamara K."/>
            <person name="Zhang J."/>
            <person name="Grujic M."/>
            <person name="Henrissat B."/>
            <person name="Kuo A."/>
            <person name="Salamov A."/>
            <person name="Lipzen A."/>
            <person name="Labutti K."/>
            <person name="Barry K."/>
            <person name="Miao Y."/>
            <person name="Rahimi M.J."/>
            <person name="Shen Q."/>
            <person name="Grigoriev I.V."/>
            <person name="Kubicek C.P."/>
            <person name="Druzhinina I.S."/>
        </authorList>
    </citation>
    <scope>NUCLEOTIDE SEQUENCE [LARGE SCALE GENOMIC DNA]</scope>
    <source>
        <strain evidence="2 3">ATCC 18648</strain>
    </source>
</reference>
<evidence type="ECO:0000313" key="3">
    <source>
        <dbReference type="Proteomes" id="UP000240760"/>
    </source>
</evidence>
<feature type="region of interest" description="Disordered" evidence="1">
    <location>
        <begin position="270"/>
        <end position="311"/>
    </location>
</feature>
<feature type="compositionally biased region" description="Low complexity" evidence="1">
    <location>
        <begin position="237"/>
        <end position="252"/>
    </location>
</feature>
<name>A0A2T4BT72_TRILO</name>
<protein>
    <submittedName>
        <fullName evidence="2">Uncharacterized protein</fullName>
    </submittedName>
</protein>
<feature type="compositionally biased region" description="Basic and acidic residues" evidence="1">
    <location>
        <begin position="283"/>
        <end position="294"/>
    </location>
</feature>
<gene>
    <name evidence="2" type="ORF">M440DRAFT_1341743</name>
</gene>
<accession>A0A2T4BT72</accession>
<dbReference type="Proteomes" id="UP000240760">
    <property type="component" value="Unassembled WGS sequence"/>
</dbReference>
<sequence>MWDVIWTDPDKELVGEHRARKERKKAPQKEPKSQPRRRSASTASSRWSTDSPFAIFRNRGAKKANTSSSNAHTMSPASSGLESPALLSPERSPIAKMFDQGSRRSSSRISTSFLDRLASIDSPLNTSPLLPRTSLDGRAKLPLHLASDDSLVPVERASNAGSARDDLTESEKMKSLMQIFGQSPQTAKPAADDCQIPSRKAAVAPDTFVNRPPPPPLPADKPSYLNQSGADIHLHHSSPSRSSPTAKPPSSSQATAIPSINSLAMAELGTDMPITPNNPEAWKPLDDWEPRPLLEESPEPTFEPGDPNQLPKDGIGINKNFCWLRAAVVEMAETNVSNILFRLETIWKGVAKKDVPFLLGDSPEVEELRRWMLSTMIHMDKVPTKDGQWLPRGVSPLTARMTISLYDSAATVAYLAALEPTKQIYHVSQLSIPRDELFANVRVIPVSQVSPTDFPVAPRIYESVHSLTLPSLCPSIQLPGILSNVYKCLKKKGFLRLVIIDPLPRAGTMGRNMKAWIEEHLLRNLAKQGKCLSPSTAFPPLLADARLRGDGSTLTTTKFYAVPESATEYLNKVKDAIQAENEEKAQVRSLIGRMVWVEAWGSHVTGYKWWWDDPACVDECLEMGTFWEYHTVKGVKEVDEANRAA</sequence>
<dbReference type="AlphaFoldDB" id="A0A2T4BT72"/>
<dbReference type="EMBL" id="KZ679141">
    <property type="protein sequence ID" value="PTB72511.1"/>
    <property type="molecule type" value="Genomic_DNA"/>
</dbReference>
<feature type="compositionally biased region" description="Low complexity" evidence="1">
    <location>
        <begin position="103"/>
        <end position="112"/>
    </location>
</feature>
<dbReference type="OrthoDB" id="3902588at2759"/>
<proteinExistence type="predicted"/>
<keyword evidence="3" id="KW-1185">Reference proteome</keyword>
<feature type="compositionally biased region" description="Low complexity" evidence="1">
    <location>
        <begin position="40"/>
        <end position="51"/>
    </location>
</feature>
<feature type="region of interest" description="Disordered" evidence="1">
    <location>
        <begin position="1"/>
        <end position="255"/>
    </location>
</feature>
<feature type="compositionally biased region" description="Basic and acidic residues" evidence="1">
    <location>
        <begin position="8"/>
        <end position="33"/>
    </location>
</feature>
<evidence type="ECO:0000313" key="2">
    <source>
        <dbReference type="EMBL" id="PTB72511.1"/>
    </source>
</evidence>
<feature type="compositionally biased region" description="Polar residues" evidence="1">
    <location>
        <begin position="64"/>
        <end position="81"/>
    </location>
</feature>
<feature type="compositionally biased region" description="Basic and acidic residues" evidence="1">
    <location>
        <begin position="163"/>
        <end position="174"/>
    </location>
</feature>